<dbReference type="EMBL" id="JAGQLJ010000004">
    <property type="protein sequence ID" value="MCA9380677.1"/>
    <property type="molecule type" value="Genomic_DNA"/>
</dbReference>
<comment type="caution">
    <text evidence="2">The sequence shown here is derived from an EMBL/GenBank/DDBJ whole genome shotgun (WGS) entry which is preliminary data.</text>
</comment>
<dbReference type="Pfam" id="PF09858">
    <property type="entry name" value="DUF2085"/>
    <property type="match status" value="1"/>
</dbReference>
<keyword evidence="1" id="KW-0472">Membrane</keyword>
<dbReference type="AlphaFoldDB" id="A0A955I8N8"/>
<dbReference type="Proteomes" id="UP000775877">
    <property type="component" value="Unassembled WGS sequence"/>
</dbReference>
<proteinExistence type="predicted"/>
<sequence length="254" mass="29555">MKIFNKVDFWYFLFLFLLVTLPIIAPILSAIGLHIISEKIYLIFSLFCHQFDTRSIHIFDYQYAWCARDFGIWLGLSIGSVLYKIGILKKVKIWHLVLFITPIALDGGIQTITTLEAINPFGIIQGDNFYVSNNLFRFLTGSFFGLGVSLFIAQNIIESRHYRFIKKIKAKAKNKLPNWIFNTNWKRIIITMVGLLIVYFLLIQIWNLSSHEYKPTNALDSIPKVQHDYFFIRRAHGECPADKESGLFNFECLL</sequence>
<accession>A0A955I8N8</accession>
<name>A0A955I8N8_9BACT</name>
<keyword evidence="1" id="KW-1133">Transmembrane helix</keyword>
<feature type="transmembrane region" description="Helical" evidence="1">
    <location>
        <begin position="135"/>
        <end position="157"/>
    </location>
</feature>
<evidence type="ECO:0000256" key="1">
    <source>
        <dbReference type="SAM" id="Phobius"/>
    </source>
</evidence>
<feature type="transmembrane region" description="Helical" evidence="1">
    <location>
        <begin position="12"/>
        <end position="36"/>
    </location>
</feature>
<evidence type="ECO:0000313" key="2">
    <source>
        <dbReference type="EMBL" id="MCA9380677.1"/>
    </source>
</evidence>
<feature type="transmembrane region" description="Helical" evidence="1">
    <location>
        <begin position="70"/>
        <end position="86"/>
    </location>
</feature>
<reference evidence="2" key="1">
    <citation type="submission" date="2020-04" db="EMBL/GenBank/DDBJ databases">
        <authorList>
            <person name="Zhang T."/>
        </authorList>
    </citation>
    <scope>NUCLEOTIDE SEQUENCE</scope>
    <source>
        <strain evidence="2">HKST-UBA13</strain>
    </source>
</reference>
<reference evidence="2" key="2">
    <citation type="journal article" date="2021" name="Microbiome">
        <title>Successional dynamics and alternative stable states in a saline activated sludge microbial community over 9 years.</title>
        <authorList>
            <person name="Wang Y."/>
            <person name="Ye J."/>
            <person name="Ju F."/>
            <person name="Liu L."/>
            <person name="Boyd J.A."/>
            <person name="Deng Y."/>
            <person name="Parks D.H."/>
            <person name="Jiang X."/>
            <person name="Yin X."/>
            <person name="Woodcroft B.J."/>
            <person name="Tyson G.W."/>
            <person name="Hugenholtz P."/>
            <person name="Polz M.F."/>
            <person name="Zhang T."/>
        </authorList>
    </citation>
    <scope>NUCLEOTIDE SEQUENCE</scope>
    <source>
        <strain evidence="2">HKST-UBA13</strain>
    </source>
</reference>
<keyword evidence="1" id="KW-0812">Transmembrane</keyword>
<feature type="transmembrane region" description="Helical" evidence="1">
    <location>
        <begin position="188"/>
        <end position="206"/>
    </location>
</feature>
<gene>
    <name evidence="2" type="ORF">KC678_00235</name>
</gene>
<organism evidence="2 3">
    <name type="scientific">Candidatus Dojkabacteria bacterium</name>
    <dbReference type="NCBI Taxonomy" id="2099670"/>
    <lineage>
        <taxon>Bacteria</taxon>
        <taxon>Candidatus Dojkabacteria</taxon>
    </lineage>
</organism>
<protein>
    <submittedName>
        <fullName evidence="2">DUF2085 domain-containing protein</fullName>
    </submittedName>
</protein>
<feature type="transmembrane region" description="Helical" evidence="1">
    <location>
        <begin position="93"/>
        <end position="115"/>
    </location>
</feature>
<dbReference type="InterPro" id="IPR019206">
    <property type="entry name" value="DUF2085_TM"/>
</dbReference>
<evidence type="ECO:0000313" key="3">
    <source>
        <dbReference type="Proteomes" id="UP000775877"/>
    </source>
</evidence>